<gene>
    <name evidence="6" type="ORF">BJ958_002510</name>
</gene>
<keyword evidence="1" id="KW-0378">Hydrolase</keyword>
<dbReference type="SUPFAM" id="SSF55486">
    <property type="entry name" value="Metalloproteases ('zincins'), catalytic domain"/>
    <property type="match status" value="1"/>
</dbReference>
<dbReference type="GO" id="GO:0016798">
    <property type="term" value="F:hydrolase activity, acting on glycosyl bonds"/>
    <property type="evidence" value="ECO:0007669"/>
    <property type="project" value="UniProtKB-KW"/>
</dbReference>
<feature type="signal peptide" evidence="4">
    <location>
        <begin position="1"/>
        <end position="28"/>
    </location>
</feature>
<evidence type="ECO:0000256" key="4">
    <source>
        <dbReference type="SAM" id="SignalP"/>
    </source>
</evidence>
<dbReference type="EMBL" id="JACCBF010000001">
    <property type="protein sequence ID" value="NYD30964.1"/>
    <property type="molecule type" value="Genomic_DNA"/>
</dbReference>
<name>A0A852RSR8_9ACTN</name>
<dbReference type="RefSeq" id="WP_179727145.1">
    <property type="nucleotide sequence ID" value="NZ_BAABEF010000001.1"/>
</dbReference>
<dbReference type="Proteomes" id="UP000582231">
    <property type="component" value="Unassembled WGS sequence"/>
</dbReference>
<dbReference type="SUPFAM" id="SSF49265">
    <property type="entry name" value="Fibronectin type III"/>
    <property type="match status" value="1"/>
</dbReference>
<dbReference type="Gene3D" id="2.60.120.380">
    <property type="match status" value="1"/>
</dbReference>
<dbReference type="InterPro" id="IPR003961">
    <property type="entry name" value="FN3_dom"/>
</dbReference>
<feature type="chain" id="PRO_5032542587" description="Fibronectin type-III domain-containing protein" evidence="4">
    <location>
        <begin position="29"/>
        <end position="594"/>
    </location>
</feature>
<dbReference type="CDD" id="cd00063">
    <property type="entry name" value="FN3"/>
    <property type="match status" value="1"/>
</dbReference>
<comment type="caution">
    <text evidence="6">The sequence shown here is derived from an EMBL/GenBank/DDBJ whole genome shotgun (WGS) entry which is preliminary data.</text>
</comment>
<feature type="domain" description="Fibronectin type-III" evidence="5">
    <location>
        <begin position="499"/>
        <end position="594"/>
    </location>
</feature>
<dbReference type="PROSITE" id="PS50853">
    <property type="entry name" value="FN3"/>
    <property type="match status" value="1"/>
</dbReference>
<organism evidence="6 7">
    <name type="scientific">Nocardioides kongjuensis</name>
    <dbReference type="NCBI Taxonomy" id="349522"/>
    <lineage>
        <taxon>Bacteria</taxon>
        <taxon>Bacillati</taxon>
        <taxon>Actinomycetota</taxon>
        <taxon>Actinomycetes</taxon>
        <taxon>Propionibacteriales</taxon>
        <taxon>Nocardioidaceae</taxon>
        <taxon>Nocardioides</taxon>
    </lineage>
</organism>
<evidence type="ECO:0000256" key="2">
    <source>
        <dbReference type="ARBA" id="ARBA00023326"/>
    </source>
</evidence>
<evidence type="ECO:0000259" key="5">
    <source>
        <dbReference type="PROSITE" id="PS50853"/>
    </source>
</evidence>
<accession>A0A852RSR8</accession>
<dbReference type="AlphaFoldDB" id="A0A852RSR8"/>
<protein>
    <recommendedName>
        <fullName evidence="5">Fibronectin type-III domain-containing protein</fullName>
    </recommendedName>
</protein>
<dbReference type="InterPro" id="IPR036116">
    <property type="entry name" value="FN3_sf"/>
</dbReference>
<evidence type="ECO:0000313" key="7">
    <source>
        <dbReference type="Proteomes" id="UP000582231"/>
    </source>
</evidence>
<keyword evidence="2" id="KW-0119">Carbohydrate metabolism</keyword>
<dbReference type="Gene3D" id="3.40.390.10">
    <property type="entry name" value="Collagenase (Catalytic Domain)"/>
    <property type="match status" value="1"/>
</dbReference>
<dbReference type="InterPro" id="IPR013783">
    <property type="entry name" value="Ig-like_fold"/>
</dbReference>
<sequence>MQHALRRGTLGLAGLALAVGTLNLPAAAAPDPDVPGLTASEQRLLDADPSLDVARDGTLFAVDDWVPPAAAPDATTSDAPPPAVAETLAAAADVPTFSLHSRPGAARSIYLDFDGGSLLATNSWLLNGLNSLLFGGWSLDALTLLFSDSEQAVIREVWARVAEDFAPWDVDVTTQEPLYGGLFRVSSNDPTYGARVAFTNDGSVQTQLCGGGCGGIAWIGTYNEIASGEQHSPAWVFPASLGQKAKNMADAAAHEAGHTLGLSHDGTGSSGYYGGTPLWGPIMGSPYSSAITQWSRGDYSGANNHEDDLAVIGAHGLPLRTDEAGSTPATAADLTTLPDDGGVISTPADSDWYALTGCAGTLTATASPAGVGPDLDVTLELRDASGNVMASSAPQTYRTSTGAISGMGASLTVPLVGGPYYLAVSGGGSGPGGASGWATSGGGYDDYGSLGRYQLFMAGCAGGTGVPVPPDTEIPFDPSGDPDPAPPGLPTSRPGTPHAPSAKKGARGGRITIDVRWTPPASGGGTITGYALQVFRLDAHGRVLSRTTTGVLPGQATGAEVRLPRKGRWAVRLRARNDLGWGAYSPRSAPAKGR</sequence>
<dbReference type="GO" id="GO:0008237">
    <property type="term" value="F:metallopeptidase activity"/>
    <property type="evidence" value="ECO:0007669"/>
    <property type="project" value="InterPro"/>
</dbReference>
<keyword evidence="4" id="KW-0732">Signal</keyword>
<dbReference type="InterPro" id="IPR024079">
    <property type="entry name" value="MetalloPept_cat_dom_sf"/>
</dbReference>
<feature type="region of interest" description="Disordered" evidence="3">
    <location>
        <begin position="464"/>
        <end position="510"/>
    </location>
</feature>
<evidence type="ECO:0000256" key="1">
    <source>
        <dbReference type="ARBA" id="ARBA00023295"/>
    </source>
</evidence>
<evidence type="ECO:0000313" key="6">
    <source>
        <dbReference type="EMBL" id="NYD30964.1"/>
    </source>
</evidence>
<dbReference type="GO" id="GO:0000272">
    <property type="term" value="P:polysaccharide catabolic process"/>
    <property type="evidence" value="ECO:0007669"/>
    <property type="project" value="UniProtKB-KW"/>
</dbReference>
<evidence type="ECO:0000256" key="3">
    <source>
        <dbReference type="SAM" id="MobiDB-lite"/>
    </source>
</evidence>
<reference evidence="6 7" key="1">
    <citation type="submission" date="2020-07" db="EMBL/GenBank/DDBJ databases">
        <title>Sequencing the genomes of 1000 actinobacteria strains.</title>
        <authorList>
            <person name="Klenk H.-P."/>
        </authorList>
    </citation>
    <scope>NUCLEOTIDE SEQUENCE [LARGE SCALE GENOMIC DNA]</scope>
    <source>
        <strain evidence="6 7">DSM 19082</strain>
    </source>
</reference>
<dbReference type="Gene3D" id="2.60.40.10">
    <property type="entry name" value="Immunoglobulins"/>
    <property type="match status" value="1"/>
</dbReference>
<proteinExistence type="predicted"/>
<keyword evidence="1" id="KW-0326">Glycosidase</keyword>
<keyword evidence="7" id="KW-1185">Reference proteome</keyword>
<dbReference type="Pfam" id="PF13582">
    <property type="entry name" value="Reprolysin_3"/>
    <property type="match status" value="1"/>
</dbReference>
<keyword evidence="2" id="KW-0624">Polysaccharide degradation</keyword>